<sequence>APPLSSLEKDKDIDFDLLQDLMDVDIDPLDIDLEKDPLAAKVFKPISSTWYDYWGADYGTYSYNPYIGGAGIPVSKPPAAVEKPGSQNLSVSVSQALDARLEVGLEQQAELMLKMMATLEADAILQALTSNSPT</sequence>
<protein>
    <submittedName>
        <fullName evidence="1">Baculoviral IAP repeat-containing protein 6 isoform X9</fullName>
    </submittedName>
</protein>
<accession>A0AAD5A3N4</accession>
<dbReference type="AlphaFoldDB" id="A0AAD5A3N4"/>
<evidence type="ECO:0000313" key="2">
    <source>
        <dbReference type="Proteomes" id="UP001205998"/>
    </source>
</evidence>
<reference evidence="1" key="1">
    <citation type="submission" date="2018-07" db="EMBL/GenBank/DDBJ databases">
        <title>Comparative genomics of catfishes provides insights into carnivory and benthic adaptation.</title>
        <authorList>
            <person name="Zhang Y."/>
            <person name="Wang D."/>
            <person name="Peng Z."/>
            <person name="Zheng S."/>
            <person name="Shao F."/>
            <person name="Tao W."/>
        </authorList>
    </citation>
    <scope>NUCLEOTIDE SEQUENCE</scope>
    <source>
        <strain evidence="1">Chongqing</strain>
    </source>
</reference>
<comment type="caution">
    <text evidence="1">The sequence shown here is derived from an EMBL/GenBank/DDBJ whole genome shotgun (WGS) entry which is preliminary data.</text>
</comment>
<feature type="non-terminal residue" evidence="1">
    <location>
        <position position="134"/>
    </location>
</feature>
<dbReference type="Proteomes" id="UP001205998">
    <property type="component" value="Unassembled WGS sequence"/>
</dbReference>
<evidence type="ECO:0000313" key="1">
    <source>
        <dbReference type="EMBL" id="KAI5608715.1"/>
    </source>
</evidence>
<feature type="non-terminal residue" evidence="1">
    <location>
        <position position="1"/>
    </location>
</feature>
<organism evidence="1 2">
    <name type="scientific">Silurus asotus</name>
    <name type="common">Amur catfish</name>
    <name type="synonym">Parasilurus asotus</name>
    <dbReference type="NCBI Taxonomy" id="30991"/>
    <lineage>
        <taxon>Eukaryota</taxon>
        <taxon>Metazoa</taxon>
        <taxon>Chordata</taxon>
        <taxon>Craniata</taxon>
        <taxon>Vertebrata</taxon>
        <taxon>Euteleostomi</taxon>
        <taxon>Actinopterygii</taxon>
        <taxon>Neopterygii</taxon>
        <taxon>Teleostei</taxon>
        <taxon>Ostariophysi</taxon>
        <taxon>Siluriformes</taxon>
        <taxon>Siluridae</taxon>
        <taxon>Silurus</taxon>
    </lineage>
</organism>
<name>A0AAD5A3N4_SILAS</name>
<gene>
    <name evidence="1" type="ORF">C0J50_12221</name>
</gene>
<keyword evidence="2" id="KW-1185">Reference proteome</keyword>
<proteinExistence type="predicted"/>
<dbReference type="EMBL" id="MU581109">
    <property type="protein sequence ID" value="KAI5608715.1"/>
    <property type="molecule type" value="Genomic_DNA"/>
</dbReference>